<organism evidence="9 10">
    <name type="scientific">Streptomyces humicola</name>
    <dbReference type="NCBI Taxonomy" id="2953240"/>
    <lineage>
        <taxon>Bacteria</taxon>
        <taxon>Bacillati</taxon>
        <taxon>Actinomycetota</taxon>
        <taxon>Actinomycetes</taxon>
        <taxon>Kitasatosporales</taxon>
        <taxon>Streptomycetaceae</taxon>
        <taxon>Streptomyces</taxon>
    </lineage>
</organism>
<comment type="subcellular location">
    <subcellularLocation>
        <location evidence="1">Cell envelope</location>
    </subcellularLocation>
</comment>
<evidence type="ECO:0000259" key="8">
    <source>
        <dbReference type="PROSITE" id="PS51352"/>
    </source>
</evidence>
<keyword evidence="10" id="KW-1185">Reference proteome</keyword>
<dbReference type="PANTHER" id="PTHR42852">
    <property type="entry name" value="THIOL:DISULFIDE INTERCHANGE PROTEIN DSBE"/>
    <property type="match status" value="1"/>
</dbReference>
<dbReference type="InterPro" id="IPR036249">
    <property type="entry name" value="Thioredoxin-like_sf"/>
</dbReference>
<dbReference type="InterPro" id="IPR013766">
    <property type="entry name" value="Thioredoxin_domain"/>
</dbReference>
<keyword evidence="3" id="KW-0735">Signal-anchor</keyword>
<evidence type="ECO:0000313" key="9">
    <source>
        <dbReference type="EMBL" id="MCQ4081233.1"/>
    </source>
</evidence>
<feature type="signal peptide" evidence="7">
    <location>
        <begin position="1"/>
        <end position="28"/>
    </location>
</feature>
<dbReference type="Gene3D" id="3.40.30.10">
    <property type="entry name" value="Glutaredoxin"/>
    <property type="match status" value="1"/>
</dbReference>
<dbReference type="PROSITE" id="PS51257">
    <property type="entry name" value="PROKAR_LIPOPROTEIN"/>
    <property type="match status" value="1"/>
</dbReference>
<comment type="caution">
    <text evidence="9">The sequence shown here is derived from an EMBL/GenBank/DDBJ whole genome shotgun (WGS) entry which is preliminary data.</text>
</comment>
<keyword evidence="3" id="KW-0812">Transmembrane</keyword>
<evidence type="ECO:0000313" key="10">
    <source>
        <dbReference type="Proteomes" id="UP001057702"/>
    </source>
</evidence>
<feature type="region of interest" description="Disordered" evidence="6">
    <location>
        <begin position="55"/>
        <end position="75"/>
    </location>
</feature>
<evidence type="ECO:0000256" key="1">
    <source>
        <dbReference type="ARBA" id="ARBA00004196"/>
    </source>
</evidence>
<dbReference type="Pfam" id="PF00578">
    <property type="entry name" value="AhpC-TSA"/>
    <property type="match status" value="1"/>
</dbReference>
<evidence type="ECO:0000256" key="2">
    <source>
        <dbReference type="ARBA" id="ARBA00022748"/>
    </source>
</evidence>
<evidence type="ECO:0000256" key="5">
    <source>
        <dbReference type="ARBA" id="ARBA00023284"/>
    </source>
</evidence>
<dbReference type="Proteomes" id="UP001057702">
    <property type="component" value="Unassembled WGS sequence"/>
</dbReference>
<evidence type="ECO:0000256" key="4">
    <source>
        <dbReference type="ARBA" id="ARBA00023157"/>
    </source>
</evidence>
<proteinExistence type="predicted"/>
<keyword evidence="4" id="KW-1015">Disulfide bond</keyword>
<evidence type="ECO:0000256" key="7">
    <source>
        <dbReference type="SAM" id="SignalP"/>
    </source>
</evidence>
<dbReference type="CDD" id="cd02966">
    <property type="entry name" value="TlpA_like_family"/>
    <property type="match status" value="1"/>
</dbReference>
<keyword evidence="7" id="KW-0732">Signal</keyword>
<reference evidence="9" key="1">
    <citation type="submission" date="2022-06" db="EMBL/GenBank/DDBJ databases">
        <title>Draft genome sequence of Streptomyces sp. RB6PN25 isolated from peat swamp forest in Thailand.</title>
        <authorList>
            <person name="Duangmal K."/>
            <person name="Klaysubun C."/>
        </authorList>
    </citation>
    <scope>NUCLEOTIDE SEQUENCE</scope>
    <source>
        <strain evidence="9">RB6PN25</strain>
    </source>
</reference>
<dbReference type="SUPFAM" id="SSF52833">
    <property type="entry name" value="Thioredoxin-like"/>
    <property type="match status" value="1"/>
</dbReference>
<sequence>MSLTRAPLPRPRRRAAAALAAAASLALALSGCGSLSGSGSSPSGTADTKFVQGTGVITTAPKGQRPTAPDISGKTVDGKQLSLSDFKGKVVVLNVWGSWCDPCRAEAPNLAAVAKATQSQGVQFVGINTRDYSPAQAQSFERSFGITYPSFFDPNGTLLLKFPQGSLPPQAIPTTLIIDRQGKIAVRALTALTQDQLTKALDPIIAEK</sequence>
<dbReference type="InterPro" id="IPR050553">
    <property type="entry name" value="Thioredoxin_ResA/DsbE_sf"/>
</dbReference>
<keyword evidence="5" id="KW-0676">Redox-active center</keyword>
<dbReference type="InterPro" id="IPR000866">
    <property type="entry name" value="AhpC/TSA"/>
</dbReference>
<name>A0ABT1PVR6_9ACTN</name>
<feature type="chain" id="PRO_5046900394" evidence="7">
    <location>
        <begin position="29"/>
        <end position="208"/>
    </location>
</feature>
<gene>
    <name evidence="9" type="ORF">NGB36_11640</name>
</gene>
<dbReference type="EMBL" id="JANFNG010000007">
    <property type="protein sequence ID" value="MCQ4081233.1"/>
    <property type="molecule type" value="Genomic_DNA"/>
</dbReference>
<keyword evidence="2" id="KW-0201">Cytochrome c-type biogenesis</keyword>
<dbReference type="RefSeq" id="WP_255920149.1">
    <property type="nucleotide sequence ID" value="NZ_JANFNG010000007.1"/>
</dbReference>
<dbReference type="PANTHER" id="PTHR42852:SF6">
    <property type="entry name" value="THIOL:DISULFIDE INTERCHANGE PROTEIN DSBE"/>
    <property type="match status" value="1"/>
</dbReference>
<accession>A0ABT1PVR6</accession>
<feature type="domain" description="Thioredoxin" evidence="8">
    <location>
        <begin position="62"/>
        <end position="206"/>
    </location>
</feature>
<dbReference type="PROSITE" id="PS51352">
    <property type="entry name" value="THIOREDOXIN_2"/>
    <property type="match status" value="1"/>
</dbReference>
<protein>
    <submittedName>
        <fullName evidence="9">TlpA family protein disulfide reductase</fullName>
    </submittedName>
</protein>
<evidence type="ECO:0000256" key="3">
    <source>
        <dbReference type="ARBA" id="ARBA00022968"/>
    </source>
</evidence>
<evidence type="ECO:0000256" key="6">
    <source>
        <dbReference type="SAM" id="MobiDB-lite"/>
    </source>
</evidence>